<reference evidence="1 2" key="1">
    <citation type="submission" date="2016-04" db="EMBL/GenBank/DDBJ databases">
        <title>Complete Genome Sequence of Chryseobacterium sp. IHBB 10212.</title>
        <authorList>
            <person name="Pal M."/>
            <person name="Swarnkar M.K."/>
            <person name="Kaushal K."/>
            <person name="Chhibber S."/>
            <person name="Singh A.K."/>
            <person name="Gulati A."/>
        </authorList>
    </citation>
    <scope>NUCLEOTIDE SEQUENCE [LARGE SCALE GENOMIC DNA]</scope>
    <source>
        <strain evidence="1 2">IHBB 10212</strain>
    </source>
</reference>
<dbReference type="Proteomes" id="UP000077824">
    <property type="component" value="Chromosome"/>
</dbReference>
<name>A0A172XZX0_9FLAO</name>
<dbReference type="KEGG" id="chh:A0O34_18620"/>
<dbReference type="STRING" id="1685010.A0O34_18620"/>
<gene>
    <name evidence="1" type="ORF">A0O34_18620</name>
</gene>
<dbReference type="RefSeq" id="WP_066758099.1">
    <property type="nucleotide sequence ID" value="NZ_CP015199.1"/>
</dbReference>
<proteinExistence type="predicted"/>
<protein>
    <submittedName>
        <fullName evidence="1">Uncharacterized protein</fullName>
    </submittedName>
</protein>
<evidence type="ECO:0000313" key="2">
    <source>
        <dbReference type="Proteomes" id="UP000077824"/>
    </source>
</evidence>
<dbReference type="OrthoDB" id="1255761at2"/>
<accession>A0A172XZX0</accession>
<sequence length="143" mass="16689">MKKTLFLSMLVFSCFTFGQKVKIKKDKVFVDDKEIYHIENNDFNFILSDIKNNEIVSVLGSTFQVPKTPPIYPNESPYWTRVIYTVRFLKSNKEAITDLSDKDIIKNIYKSGIFDENGNADESKIDLFINKYSNEDLKLKLLK</sequence>
<organism evidence="1 2">
    <name type="scientific">Chryseobacterium glaciei</name>
    <dbReference type="NCBI Taxonomy" id="1685010"/>
    <lineage>
        <taxon>Bacteria</taxon>
        <taxon>Pseudomonadati</taxon>
        <taxon>Bacteroidota</taxon>
        <taxon>Flavobacteriia</taxon>
        <taxon>Flavobacteriales</taxon>
        <taxon>Weeksellaceae</taxon>
        <taxon>Chryseobacterium group</taxon>
        <taxon>Chryseobacterium</taxon>
    </lineage>
</organism>
<evidence type="ECO:0000313" key="1">
    <source>
        <dbReference type="EMBL" id="ANF52406.1"/>
    </source>
</evidence>
<dbReference type="EMBL" id="CP015199">
    <property type="protein sequence ID" value="ANF52406.1"/>
    <property type="molecule type" value="Genomic_DNA"/>
</dbReference>
<dbReference type="AlphaFoldDB" id="A0A172XZX0"/>
<keyword evidence="2" id="KW-1185">Reference proteome</keyword>